<dbReference type="EMBL" id="RRYP01013472">
    <property type="protein sequence ID" value="TNV76494.1"/>
    <property type="molecule type" value="Genomic_DNA"/>
</dbReference>
<reference evidence="2" key="1">
    <citation type="submission" date="2019-06" db="EMBL/GenBank/DDBJ databases">
        <authorList>
            <person name="Zheng W."/>
        </authorList>
    </citation>
    <scope>NUCLEOTIDE SEQUENCE</scope>
    <source>
        <strain evidence="2">QDHG01</strain>
    </source>
</reference>
<evidence type="ECO:0000256" key="1">
    <source>
        <dbReference type="SAM" id="Phobius"/>
    </source>
</evidence>
<proteinExistence type="predicted"/>
<dbReference type="GO" id="GO:0016020">
    <property type="term" value="C:membrane"/>
    <property type="evidence" value="ECO:0007669"/>
    <property type="project" value="TreeGrafter"/>
</dbReference>
<feature type="transmembrane region" description="Helical" evidence="1">
    <location>
        <begin position="107"/>
        <end position="127"/>
    </location>
</feature>
<keyword evidence="1" id="KW-0472">Membrane</keyword>
<feature type="transmembrane region" description="Helical" evidence="1">
    <location>
        <begin position="41"/>
        <end position="61"/>
    </location>
</feature>
<protein>
    <recommendedName>
        <fullName evidence="4">Transmembrane protein</fullName>
    </recommendedName>
</protein>
<keyword evidence="3" id="KW-1185">Reference proteome</keyword>
<feature type="transmembrane region" description="Helical" evidence="1">
    <location>
        <begin position="147"/>
        <end position="166"/>
    </location>
</feature>
<keyword evidence="1" id="KW-1133">Transmembrane helix</keyword>
<evidence type="ECO:0008006" key="4">
    <source>
        <dbReference type="Google" id="ProtNLM"/>
    </source>
</evidence>
<keyword evidence="1" id="KW-0812">Transmembrane</keyword>
<organism evidence="2 3">
    <name type="scientific">Halteria grandinella</name>
    <dbReference type="NCBI Taxonomy" id="5974"/>
    <lineage>
        <taxon>Eukaryota</taxon>
        <taxon>Sar</taxon>
        <taxon>Alveolata</taxon>
        <taxon>Ciliophora</taxon>
        <taxon>Intramacronucleata</taxon>
        <taxon>Spirotrichea</taxon>
        <taxon>Stichotrichia</taxon>
        <taxon>Sporadotrichida</taxon>
        <taxon>Halteriidae</taxon>
        <taxon>Halteria</taxon>
    </lineage>
</organism>
<dbReference type="PANTHER" id="PTHR12242">
    <property type="entry name" value="OS02G0130600 PROTEIN-RELATED"/>
    <property type="match status" value="1"/>
</dbReference>
<feature type="transmembrane region" description="Helical" evidence="1">
    <location>
        <begin position="67"/>
        <end position="87"/>
    </location>
</feature>
<feature type="transmembrane region" description="Helical" evidence="1">
    <location>
        <begin position="210"/>
        <end position="233"/>
    </location>
</feature>
<accession>A0A8J8NLE0</accession>
<comment type="caution">
    <text evidence="2">The sequence shown here is derived from an EMBL/GenBank/DDBJ whole genome shotgun (WGS) entry which is preliminary data.</text>
</comment>
<name>A0A8J8NLE0_HALGN</name>
<dbReference type="AlphaFoldDB" id="A0A8J8NLE0"/>
<dbReference type="Proteomes" id="UP000785679">
    <property type="component" value="Unassembled WGS sequence"/>
</dbReference>
<evidence type="ECO:0000313" key="3">
    <source>
        <dbReference type="Proteomes" id="UP000785679"/>
    </source>
</evidence>
<feature type="transmembrane region" description="Helical" evidence="1">
    <location>
        <begin position="173"/>
        <end position="190"/>
    </location>
</feature>
<evidence type="ECO:0000313" key="2">
    <source>
        <dbReference type="EMBL" id="TNV76494.1"/>
    </source>
</evidence>
<gene>
    <name evidence="2" type="ORF">FGO68_gene9156</name>
</gene>
<sequence length="254" mass="28728">MSSTKESQAIENKEPAKFNYNSVDYLEPRFPRLVNKKGLNILRAICSVLLFIIWILVFVWIHPIAQIVFMTMWGNSAALITSILSLYISLKGTDNASSKIKKLNNLLLEYVFSMEMVITIVFWTVLYDWVIAIIKAEGNERTIPLQIAIHSVPLFAVCCNVILSNVRFNPGNWKVTCVASIIFMFANYGGKQLVGQPLYPFLPWDGSFRAYLNAVILVLVATVLNYLCSKFIVNKLPLMSAKHAKESLLESQLN</sequence>